<feature type="compositionally biased region" description="Basic and acidic residues" evidence="1">
    <location>
        <begin position="465"/>
        <end position="474"/>
    </location>
</feature>
<evidence type="ECO:0000313" key="2">
    <source>
        <dbReference type="EMBL" id="CDF35948.1"/>
    </source>
</evidence>
<protein>
    <submittedName>
        <fullName evidence="2">Uncharacterized protein</fullName>
    </submittedName>
</protein>
<evidence type="ECO:0000256" key="1">
    <source>
        <dbReference type="SAM" id="MobiDB-lite"/>
    </source>
</evidence>
<reference evidence="3" key="1">
    <citation type="journal article" date="2013" name="Proc. Natl. Acad. Sci. U.S.A.">
        <title>Genome structure and metabolic features in the red seaweed Chondrus crispus shed light on evolution of the Archaeplastida.</title>
        <authorList>
            <person name="Collen J."/>
            <person name="Porcel B."/>
            <person name="Carre W."/>
            <person name="Ball S.G."/>
            <person name="Chaparro C."/>
            <person name="Tonon T."/>
            <person name="Barbeyron T."/>
            <person name="Michel G."/>
            <person name="Noel B."/>
            <person name="Valentin K."/>
            <person name="Elias M."/>
            <person name="Artiguenave F."/>
            <person name="Arun A."/>
            <person name="Aury J.M."/>
            <person name="Barbosa-Neto J.F."/>
            <person name="Bothwell J.H."/>
            <person name="Bouget F.Y."/>
            <person name="Brillet L."/>
            <person name="Cabello-Hurtado F."/>
            <person name="Capella-Gutierrez S."/>
            <person name="Charrier B."/>
            <person name="Cladiere L."/>
            <person name="Cock J.M."/>
            <person name="Coelho S.M."/>
            <person name="Colleoni C."/>
            <person name="Czjzek M."/>
            <person name="Da Silva C."/>
            <person name="Delage L."/>
            <person name="Denoeud F."/>
            <person name="Deschamps P."/>
            <person name="Dittami S.M."/>
            <person name="Gabaldon T."/>
            <person name="Gachon C.M."/>
            <person name="Groisillier A."/>
            <person name="Herve C."/>
            <person name="Jabbari K."/>
            <person name="Katinka M."/>
            <person name="Kloareg B."/>
            <person name="Kowalczyk N."/>
            <person name="Labadie K."/>
            <person name="Leblanc C."/>
            <person name="Lopez P.J."/>
            <person name="McLachlan D.H."/>
            <person name="Meslet-Cladiere L."/>
            <person name="Moustafa A."/>
            <person name="Nehr Z."/>
            <person name="Nyvall Collen P."/>
            <person name="Panaud O."/>
            <person name="Partensky F."/>
            <person name="Poulain J."/>
            <person name="Rensing S.A."/>
            <person name="Rousvoal S."/>
            <person name="Samson G."/>
            <person name="Symeonidi A."/>
            <person name="Weissenbach J."/>
            <person name="Zambounis A."/>
            <person name="Wincker P."/>
            <person name="Boyen C."/>
        </authorList>
    </citation>
    <scope>NUCLEOTIDE SEQUENCE [LARGE SCALE GENOMIC DNA]</scope>
    <source>
        <strain evidence="3">cv. Stackhouse</strain>
    </source>
</reference>
<gene>
    <name evidence="2" type="ORF">CHC_T00004327001</name>
</gene>
<dbReference type="EMBL" id="HG001752">
    <property type="protein sequence ID" value="CDF35948.1"/>
    <property type="molecule type" value="Genomic_DNA"/>
</dbReference>
<keyword evidence="3" id="KW-1185">Reference proteome</keyword>
<organism evidence="2 3">
    <name type="scientific">Chondrus crispus</name>
    <name type="common">Carrageen Irish moss</name>
    <name type="synonym">Polymorpha crispa</name>
    <dbReference type="NCBI Taxonomy" id="2769"/>
    <lineage>
        <taxon>Eukaryota</taxon>
        <taxon>Rhodophyta</taxon>
        <taxon>Florideophyceae</taxon>
        <taxon>Rhodymeniophycidae</taxon>
        <taxon>Gigartinales</taxon>
        <taxon>Gigartinaceae</taxon>
        <taxon>Chondrus</taxon>
    </lineage>
</organism>
<evidence type="ECO:0000313" key="3">
    <source>
        <dbReference type="Proteomes" id="UP000012073"/>
    </source>
</evidence>
<dbReference type="Gramene" id="CDF35948">
    <property type="protein sequence ID" value="CDF35948"/>
    <property type="gene ID" value="CHC_T00004327001"/>
</dbReference>
<dbReference type="KEGG" id="ccp:CHC_T00004327001"/>
<sequence>MGEASTAKVVVERNLLQEKKLFKLSSQEQNHLTSVLKVFRAENNCYSLSDLSCWAEARIGQLENKNIADVVSVEEQSMSTWHRDLKSTKAAENEESLEETNGDQWSYDSLVSAMKHAQPWLGKCKLILAPYASLVKDIHDGVTLLEVQRSNTSRLSHLLTELIETLSFKESEQSLVDGIGTCDASLNLAEFDGEDFQAATRVIATKVAALRRLSPLADMEAVGRVQGLLSQRQQEASTILMPMLKEHIDQIYDRERNLIAKGSFEMIRKCRFRDSMSTERQEFLKGVQSLAIFGKGKFVELLEHFISLSSALTMRILHAGMERMQGRLVDGGTIVRETKIFSNHLFYAAVVEGIQACQLFADVLGAASEEEIISLPGLLRRLISTDAIIDVFLTEERNDAMRACIYLTVSRYLQLIVRGVKDGDWIRNADILVKTMEASATDGDIDFENDTAIQRKYSTSLQLTENEKVRRDDQDSQPLSRVSKSASFSGSSRLDRSENAFTCTEHVTACMSNYLDIAQNMSNRCKSLAAEQVSSYISALSNSMDMNSDHARAEFFFHVQESMDLCDILTASEYDLFKGPPVKTAEIDPARSLCERLVAAAMRSTEISTHSCIERVSGTVKLQCYGYIATTLDRAEIPEYLIPFAHLSARVWRHVMAKWAEREVFGSLFSSLKMESTKPSGEAQRKFQSVISELDVSQMASQMKNSLLAVLETASKSFVLEASCAAFIALTKEKLEDCLYRAKKQRLSAESRSLLVTVSKELLASLRTELGRLSENRKRRE</sequence>
<accession>R7QDW7</accession>
<dbReference type="Proteomes" id="UP000012073">
    <property type="component" value="Unassembled WGS sequence"/>
</dbReference>
<feature type="compositionally biased region" description="Polar residues" evidence="1">
    <location>
        <begin position="476"/>
        <end position="492"/>
    </location>
</feature>
<name>R7QDW7_CHOCR</name>
<dbReference type="OrthoDB" id="10422668at2759"/>
<dbReference type="AlphaFoldDB" id="R7QDW7"/>
<feature type="region of interest" description="Disordered" evidence="1">
    <location>
        <begin position="464"/>
        <end position="493"/>
    </location>
</feature>
<dbReference type="RefSeq" id="XP_005715767.1">
    <property type="nucleotide sequence ID" value="XM_005715710.1"/>
</dbReference>
<dbReference type="GeneID" id="17323493"/>
<proteinExistence type="predicted"/>